<evidence type="ECO:0000313" key="2">
    <source>
        <dbReference type="Proteomes" id="UP000019753"/>
    </source>
</evidence>
<comment type="caution">
    <text evidence="1">The sequence shown here is derived from an EMBL/GenBank/DDBJ whole genome shotgun (WGS) entry which is preliminary data.</text>
</comment>
<accession>A0A021VLR1</accession>
<gene>
    <name evidence="1" type="ORF">N866_12720</name>
</gene>
<dbReference type="Proteomes" id="UP000019753">
    <property type="component" value="Unassembled WGS sequence"/>
</dbReference>
<dbReference type="AlphaFoldDB" id="A0A021VLR1"/>
<protein>
    <submittedName>
        <fullName evidence="1">Uncharacterized protein</fullName>
    </submittedName>
</protein>
<dbReference type="RefSeq" id="WP_034229075.1">
    <property type="nucleotide sequence ID" value="NZ_AXCW01000359.1"/>
</dbReference>
<evidence type="ECO:0000313" key="1">
    <source>
        <dbReference type="EMBL" id="EYR62023.1"/>
    </source>
</evidence>
<proteinExistence type="predicted"/>
<reference evidence="1 2" key="1">
    <citation type="submission" date="2014-01" db="EMBL/GenBank/DDBJ databases">
        <title>Actinotalea ferrariae CF5-4.</title>
        <authorList>
            <person name="Chen F."/>
            <person name="Li Y."/>
            <person name="Wang G."/>
        </authorList>
    </citation>
    <scope>NUCLEOTIDE SEQUENCE [LARGE SCALE GENOMIC DNA]</scope>
    <source>
        <strain evidence="1 2">CF5-4</strain>
    </source>
</reference>
<sequence>MARFAFHLSGAFTIDLDRVDPGLSAVETVPDLDAADEYALGLLADTRQALHHHLGLAAQQLALHLREVEGLELVGDLVIELVDADAPDDV</sequence>
<name>A0A021VLR1_9CELL</name>
<keyword evidence="2" id="KW-1185">Reference proteome</keyword>
<organism evidence="1 2">
    <name type="scientific">Actinotalea ferrariae CF5-4</name>
    <dbReference type="NCBI Taxonomy" id="948458"/>
    <lineage>
        <taxon>Bacteria</taxon>
        <taxon>Bacillati</taxon>
        <taxon>Actinomycetota</taxon>
        <taxon>Actinomycetes</taxon>
        <taxon>Micrococcales</taxon>
        <taxon>Cellulomonadaceae</taxon>
        <taxon>Actinotalea</taxon>
    </lineage>
</organism>
<dbReference type="EMBL" id="AXCW01000359">
    <property type="protein sequence ID" value="EYR62023.1"/>
    <property type="molecule type" value="Genomic_DNA"/>
</dbReference>